<protein>
    <recommendedName>
        <fullName evidence="2">Putative regulatory protein FmdB zinc ribbon domain-containing protein</fullName>
    </recommendedName>
</protein>
<reference evidence="3" key="1">
    <citation type="submission" date="2020-02" db="EMBL/GenBank/DDBJ databases">
        <authorList>
            <person name="Meier V. D."/>
        </authorList>
    </citation>
    <scope>NUCLEOTIDE SEQUENCE</scope>
    <source>
        <strain evidence="3">AVDCRST_MAG18</strain>
    </source>
</reference>
<evidence type="ECO:0000259" key="2">
    <source>
        <dbReference type="SMART" id="SM00834"/>
    </source>
</evidence>
<dbReference type="AlphaFoldDB" id="A0A6J4USY4"/>
<dbReference type="Pfam" id="PF09723">
    <property type="entry name" value="Zn_ribbon_8"/>
    <property type="match status" value="1"/>
</dbReference>
<sequence>MPIYEYRCPDCGRKVSVFFRSFGAATDAVACPHCGGTRLTRLMSRVAVHRGAGAGDEGDADFGGDEFGGILDGLDENDPRALARAMRRMSDEMGEPVEPEMEEALGRLEAGEDPESVMAGLEEQTEGESGGAGDDEPF</sequence>
<name>A0A6J4USY4_9BACT</name>
<gene>
    <name evidence="3" type="ORF">AVDCRST_MAG18-781</name>
</gene>
<dbReference type="InterPro" id="IPR013429">
    <property type="entry name" value="Regulatory_FmdB_Zinc_ribbon"/>
</dbReference>
<dbReference type="PANTHER" id="PTHR34404">
    <property type="entry name" value="REGULATORY PROTEIN, FMDB FAMILY"/>
    <property type="match status" value="1"/>
</dbReference>
<dbReference type="PANTHER" id="PTHR34404:SF3">
    <property type="entry name" value="REGULATORY PROTEIN, FMDB FAMILY"/>
    <property type="match status" value="1"/>
</dbReference>
<proteinExistence type="predicted"/>
<accession>A0A6J4USY4</accession>
<organism evidence="3">
    <name type="scientific">uncultured Thermomicrobiales bacterium</name>
    <dbReference type="NCBI Taxonomy" id="1645740"/>
    <lineage>
        <taxon>Bacteria</taxon>
        <taxon>Pseudomonadati</taxon>
        <taxon>Thermomicrobiota</taxon>
        <taxon>Thermomicrobia</taxon>
        <taxon>Thermomicrobiales</taxon>
        <taxon>environmental samples</taxon>
    </lineage>
</organism>
<evidence type="ECO:0000313" key="3">
    <source>
        <dbReference type="EMBL" id="CAA9557317.1"/>
    </source>
</evidence>
<dbReference type="EMBL" id="CADCWN010000056">
    <property type="protein sequence ID" value="CAA9557317.1"/>
    <property type="molecule type" value="Genomic_DNA"/>
</dbReference>
<feature type="region of interest" description="Disordered" evidence="1">
    <location>
        <begin position="52"/>
        <end position="138"/>
    </location>
</feature>
<evidence type="ECO:0000256" key="1">
    <source>
        <dbReference type="SAM" id="MobiDB-lite"/>
    </source>
</evidence>
<dbReference type="Gene3D" id="2.20.28.30">
    <property type="entry name" value="RNA polymerase ii, chain L"/>
    <property type="match status" value="1"/>
</dbReference>
<dbReference type="SMART" id="SM00834">
    <property type="entry name" value="CxxC_CXXC_SSSS"/>
    <property type="match status" value="1"/>
</dbReference>
<feature type="domain" description="Putative regulatory protein FmdB zinc ribbon" evidence="2">
    <location>
        <begin position="1"/>
        <end position="44"/>
    </location>
</feature>
<feature type="compositionally biased region" description="Acidic residues" evidence="1">
    <location>
        <begin position="92"/>
        <end position="103"/>
    </location>
</feature>
<dbReference type="NCBIfam" id="TIGR02605">
    <property type="entry name" value="CxxC_CxxC_SSSS"/>
    <property type="match status" value="1"/>
</dbReference>